<dbReference type="OrthoDB" id="5822672at2"/>
<accession>A0A1H8U5K9</accession>
<keyword evidence="4" id="KW-1185">Reference proteome</keyword>
<dbReference type="EMBL" id="FOEG01000005">
    <property type="protein sequence ID" value="SEO98124.1"/>
    <property type="molecule type" value="Genomic_DNA"/>
</dbReference>
<evidence type="ECO:0000259" key="2">
    <source>
        <dbReference type="Pfam" id="PF14397"/>
    </source>
</evidence>
<dbReference type="Proteomes" id="UP000199657">
    <property type="component" value="Unassembled WGS sequence"/>
</dbReference>
<protein>
    <submittedName>
        <fullName evidence="3">Sugar-transfer associated ATP-grasp</fullName>
    </submittedName>
</protein>
<feature type="region of interest" description="Disordered" evidence="1">
    <location>
        <begin position="349"/>
        <end position="368"/>
    </location>
</feature>
<evidence type="ECO:0000256" key="1">
    <source>
        <dbReference type="SAM" id="MobiDB-lite"/>
    </source>
</evidence>
<dbReference type="STRING" id="406100.SAMN04488052_105176"/>
<dbReference type="Pfam" id="PF14397">
    <property type="entry name" value="ATPgrasp_ST"/>
    <property type="match status" value="1"/>
</dbReference>
<feature type="compositionally biased region" description="Polar residues" evidence="1">
    <location>
        <begin position="358"/>
        <end position="368"/>
    </location>
</feature>
<sequence>MASVKAITKSGISAVSRATLGQKWTEFLWMEWERSHPRPFQHPSLLLKGFFSQRARLYPLHQYPLDCFLSDWEIEHRFRQINPEEVKHFVANKINFHALMKALGLNAHLPTAIGFLDGPEFTALADYDSLEAAVEAGPVYMKPISGRGGAGVQRVDTPAQIPRDIAKERVFLVEAALAQHAYASAIYRHSSNTIKVLALKDVDTGRFFVAAAAQRIGTDKTAPLDNFKRGGLSAAVDLDTGVLSTAKHNAQTDCRAALDHHPDSGAPIAGTQVPYWKETCDLITTFSEAIPGLRMCGWDVLITEQGPKILEGCASIANPNLMQAHEPALLDRRVARFFEHHHVISDAKRVRSGHFENSARSPKVTGTH</sequence>
<dbReference type="AlphaFoldDB" id="A0A1H8U5K9"/>
<name>A0A1H8U5K9_9GAMM</name>
<organism evidence="3 4">
    <name type="scientific">Aquisalimonas asiatica</name>
    <dbReference type="NCBI Taxonomy" id="406100"/>
    <lineage>
        <taxon>Bacteria</taxon>
        <taxon>Pseudomonadati</taxon>
        <taxon>Pseudomonadota</taxon>
        <taxon>Gammaproteobacteria</taxon>
        <taxon>Chromatiales</taxon>
        <taxon>Ectothiorhodospiraceae</taxon>
        <taxon>Aquisalimonas</taxon>
    </lineage>
</organism>
<gene>
    <name evidence="3" type="ORF">SAMN04488052_105176</name>
</gene>
<evidence type="ECO:0000313" key="4">
    <source>
        <dbReference type="Proteomes" id="UP000199657"/>
    </source>
</evidence>
<evidence type="ECO:0000313" key="3">
    <source>
        <dbReference type="EMBL" id="SEO98124.1"/>
    </source>
</evidence>
<proteinExistence type="predicted"/>
<dbReference type="InterPro" id="IPR039523">
    <property type="entry name" value="RimK-rel_E_lig_ATP-grasp"/>
</dbReference>
<reference evidence="3 4" key="1">
    <citation type="submission" date="2016-10" db="EMBL/GenBank/DDBJ databases">
        <authorList>
            <person name="de Groot N.N."/>
        </authorList>
    </citation>
    <scope>NUCLEOTIDE SEQUENCE [LARGE SCALE GENOMIC DNA]</scope>
    <source>
        <strain evidence="3 4">CGMCC 1.6291</strain>
    </source>
</reference>
<feature type="domain" description="Alpha-L-glutamate ligase-related protein ATP-grasp" evidence="2">
    <location>
        <begin position="167"/>
        <end position="315"/>
    </location>
</feature>
<dbReference type="RefSeq" id="WP_091644532.1">
    <property type="nucleotide sequence ID" value="NZ_FOEG01000005.1"/>
</dbReference>
<dbReference type="SUPFAM" id="SSF56059">
    <property type="entry name" value="Glutathione synthetase ATP-binding domain-like"/>
    <property type="match status" value="1"/>
</dbReference>